<dbReference type="Proteomes" id="UP001620645">
    <property type="component" value="Unassembled WGS sequence"/>
</dbReference>
<evidence type="ECO:0000256" key="1">
    <source>
        <dbReference type="SAM" id="MobiDB-lite"/>
    </source>
</evidence>
<gene>
    <name evidence="2" type="ORF">niasHS_016904</name>
</gene>
<reference evidence="2 3" key="1">
    <citation type="submission" date="2024-10" db="EMBL/GenBank/DDBJ databases">
        <authorList>
            <person name="Kim D."/>
        </authorList>
    </citation>
    <scope>NUCLEOTIDE SEQUENCE [LARGE SCALE GENOMIC DNA]</scope>
    <source>
        <strain evidence="2">Taebaek</strain>
    </source>
</reference>
<keyword evidence="3" id="KW-1185">Reference proteome</keyword>
<protein>
    <submittedName>
        <fullName evidence="2">Uncharacterized protein</fullName>
    </submittedName>
</protein>
<feature type="region of interest" description="Disordered" evidence="1">
    <location>
        <begin position="1"/>
        <end position="24"/>
    </location>
</feature>
<dbReference type="InterPro" id="IPR016197">
    <property type="entry name" value="Chromo-like_dom_sf"/>
</dbReference>
<accession>A0ABD2I3N6</accession>
<proteinExistence type="predicted"/>
<dbReference type="Gene3D" id="2.40.50.40">
    <property type="match status" value="1"/>
</dbReference>
<dbReference type="SUPFAM" id="SSF54160">
    <property type="entry name" value="Chromo domain-like"/>
    <property type="match status" value="1"/>
</dbReference>
<sequence>MKRRKKERRGRGKERKGGRKGEEEEVQIEELYAKYKNFSYLHCEWKMVEELEQLGDKRAMTKLNRNGKWDQVLAVESSAAAKATANAPPHKAPPSVVEWSKVEESDFMRILRNNGVKDDTNSQNMINLGRFRELPICLHKKKNREIYLKCFIVY</sequence>
<comment type="caution">
    <text evidence="2">The sequence shown here is derived from an EMBL/GenBank/DDBJ whole genome shotgun (WGS) entry which is preliminary data.</text>
</comment>
<dbReference type="EMBL" id="JBICCN010000385">
    <property type="protein sequence ID" value="KAL3071805.1"/>
    <property type="molecule type" value="Genomic_DNA"/>
</dbReference>
<feature type="compositionally biased region" description="Basic residues" evidence="1">
    <location>
        <begin position="1"/>
        <end position="18"/>
    </location>
</feature>
<organism evidence="2 3">
    <name type="scientific">Heterodera schachtii</name>
    <name type="common">Sugarbeet cyst nematode worm</name>
    <name type="synonym">Tylenchus schachtii</name>
    <dbReference type="NCBI Taxonomy" id="97005"/>
    <lineage>
        <taxon>Eukaryota</taxon>
        <taxon>Metazoa</taxon>
        <taxon>Ecdysozoa</taxon>
        <taxon>Nematoda</taxon>
        <taxon>Chromadorea</taxon>
        <taxon>Rhabditida</taxon>
        <taxon>Tylenchina</taxon>
        <taxon>Tylenchomorpha</taxon>
        <taxon>Tylenchoidea</taxon>
        <taxon>Heteroderidae</taxon>
        <taxon>Heteroderinae</taxon>
        <taxon>Heterodera</taxon>
    </lineage>
</organism>
<evidence type="ECO:0000313" key="2">
    <source>
        <dbReference type="EMBL" id="KAL3071805.1"/>
    </source>
</evidence>
<dbReference type="AlphaFoldDB" id="A0ABD2I3N6"/>
<name>A0ABD2I3N6_HETSC</name>
<evidence type="ECO:0000313" key="3">
    <source>
        <dbReference type="Proteomes" id="UP001620645"/>
    </source>
</evidence>